<comment type="caution">
    <text evidence="2">The sequence shown here is derived from an EMBL/GenBank/DDBJ whole genome shotgun (WGS) entry which is preliminary data.</text>
</comment>
<dbReference type="Proteomes" id="UP000317366">
    <property type="component" value="Unassembled WGS sequence"/>
</dbReference>
<dbReference type="EMBL" id="VBOX01000006">
    <property type="protein sequence ID" value="TMQ66810.1"/>
    <property type="molecule type" value="Genomic_DNA"/>
</dbReference>
<sequence length="416" mass="44259">MTTPKTHRLRTRSALAAILVLLGFVSCSKVSNQGNPVGLTPVASVAVSPASATIAMVGSVGLTATPVDVGGDPVSGRVVTWSSDNTAAATVNASGLVSGAAAGTATITATCEGRTGTSVVTVIPAGPISSLPTRFFPADNIWNTDISNLPVHSLSATWMATVGTSQNLRVGFYPDQWGMRYNIVDASTPTTTVRIVNQDPGDSDLIPYPFTAQTLIQLGTPDAEVFMIDPGGQKLYEMYNAHWNNGDPYASATIRWDLTSNALRADDHSSADEAGLPIFCGLFRWDEVQRGVINHAFRFENDWGHINHDTHLWPARHTAGEGASVPNAPPMGARLRLKASYDISGFSANARVILTAMKKYGMFLADYGDDWELIGTADSGWPTSLINELTAVPADQFDFVDQSSLMIDPDSGQALQ</sequence>
<dbReference type="SUPFAM" id="SSF49373">
    <property type="entry name" value="Invasin/intimin cell-adhesion fragments"/>
    <property type="match status" value="1"/>
</dbReference>
<evidence type="ECO:0000313" key="2">
    <source>
        <dbReference type="EMBL" id="TMQ66810.1"/>
    </source>
</evidence>
<organism evidence="2 3">
    <name type="scientific">Eiseniibacteriota bacterium</name>
    <dbReference type="NCBI Taxonomy" id="2212470"/>
    <lineage>
        <taxon>Bacteria</taxon>
        <taxon>Candidatus Eiseniibacteriota</taxon>
    </lineage>
</organism>
<evidence type="ECO:0000259" key="1">
    <source>
        <dbReference type="SMART" id="SM00635"/>
    </source>
</evidence>
<protein>
    <recommendedName>
        <fullName evidence="1">BIG2 domain-containing protein</fullName>
    </recommendedName>
</protein>
<dbReference type="AlphaFoldDB" id="A0A538TT50"/>
<dbReference type="Gene3D" id="2.60.40.1080">
    <property type="match status" value="1"/>
</dbReference>
<dbReference type="SMART" id="SM00635">
    <property type="entry name" value="BID_2"/>
    <property type="match status" value="1"/>
</dbReference>
<reference evidence="2 3" key="1">
    <citation type="journal article" date="2019" name="Nat. Microbiol.">
        <title>Mediterranean grassland soil C-N compound turnover is dependent on rainfall and depth, and is mediated by genomically divergent microorganisms.</title>
        <authorList>
            <person name="Diamond S."/>
            <person name="Andeer P.F."/>
            <person name="Li Z."/>
            <person name="Crits-Christoph A."/>
            <person name="Burstein D."/>
            <person name="Anantharaman K."/>
            <person name="Lane K.R."/>
            <person name="Thomas B.C."/>
            <person name="Pan C."/>
            <person name="Northen T.R."/>
            <person name="Banfield J.F."/>
        </authorList>
    </citation>
    <scope>NUCLEOTIDE SEQUENCE [LARGE SCALE GENOMIC DNA]</scope>
    <source>
        <strain evidence="2">WS_7</strain>
    </source>
</reference>
<dbReference type="InterPro" id="IPR008964">
    <property type="entry name" value="Invasin/intimin_cell_adhesion"/>
</dbReference>
<gene>
    <name evidence="2" type="ORF">E6K77_00835</name>
</gene>
<dbReference type="PROSITE" id="PS51257">
    <property type="entry name" value="PROKAR_LIPOPROTEIN"/>
    <property type="match status" value="1"/>
</dbReference>
<feature type="domain" description="BIG2" evidence="1">
    <location>
        <begin position="41"/>
        <end position="121"/>
    </location>
</feature>
<accession>A0A538TT50</accession>
<name>A0A538TT50_UNCEI</name>
<proteinExistence type="predicted"/>
<dbReference type="Pfam" id="PF02368">
    <property type="entry name" value="Big_2"/>
    <property type="match status" value="1"/>
</dbReference>
<dbReference type="InterPro" id="IPR003343">
    <property type="entry name" value="Big_2"/>
</dbReference>
<evidence type="ECO:0000313" key="3">
    <source>
        <dbReference type="Proteomes" id="UP000317366"/>
    </source>
</evidence>